<dbReference type="GO" id="GO:0006906">
    <property type="term" value="P:vesicle fusion"/>
    <property type="evidence" value="ECO:0007669"/>
    <property type="project" value="TreeGrafter"/>
</dbReference>
<keyword evidence="7" id="KW-0175">Coiled coil</keyword>
<accession>A0A061RQN3</accession>
<reference evidence="9" key="1">
    <citation type="submission" date="2014-05" db="EMBL/GenBank/DDBJ databases">
        <title>The transcriptome of the halophilic microalga Tetraselmis sp. GSL018 isolated from the Great Salt Lake, Utah.</title>
        <authorList>
            <person name="Jinkerson R.E."/>
            <person name="D'Adamo S."/>
            <person name="Posewitz M.C."/>
        </authorList>
    </citation>
    <scope>NUCLEOTIDE SEQUENCE</scope>
    <source>
        <strain evidence="9">GSL018</strain>
    </source>
</reference>
<dbReference type="EMBL" id="GBEZ01011533">
    <property type="protein sequence ID" value="JAC74263.1"/>
    <property type="molecule type" value="Transcribed_RNA"/>
</dbReference>
<dbReference type="PANTHER" id="PTHR21230">
    <property type="entry name" value="VESICLE TRANSPORT V-SNARE PROTEIN VTI1-RELATED"/>
    <property type="match status" value="1"/>
</dbReference>
<dbReference type="GO" id="GO:0000149">
    <property type="term" value="F:SNARE binding"/>
    <property type="evidence" value="ECO:0007669"/>
    <property type="project" value="TreeGrafter"/>
</dbReference>
<dbReference type="EMBL" id="GBEZ01007356">
    <property type="protein sequence ID" value="JAC78101.1"/>
    <property type="molecule type" value="Transcribed_RNA"/>
</dbReference>
<dbReference type="Pfam" id="PF12352">
    <property type="entry name" value="V-SNARE_C"/>
    <property type="match status" value="1"/>
</dbReference>
<dbReference type="GO" id="GO:0031201">
    <property type="term" value="C:SNARE complex"/>
    <property type="evidence" value="ECO:0007669"/>
    <property type="project" value="TreeGrafter"/>
</dbReference>
<dbReference type="SUPFAM" id="SSF58038">
    <property type="entry name" value="SNARE fusion complex"/>
    <property type="match status" value="1"/>
</dbReference>
<protein>
    <submittedName>
        <fullName evidence="9">Qb-vti1-family</fullName>
    </submittedName>
</protein>
<evidence type="ECO:0000313" key="10">
    <source>
        <dbReference type="EMBL" id="JAC78101.1"/>
    </source>
</evidence>
<evidence type="ECO:0000256" key="3">
    <source>
        <dbReference type="ARBA" id="ARBA00022448"/>
    </source>
</evidence>
<evidence type="ECO:0000256" key="7">
    <source>
        <dbReference type="ARBA" id="ARBA00023054"/>
    </source>
</evidence>
<dbReference type="PANTHER" id="PTHR21230:SF26">
    <property type="entry name" value="VESICLE TRANSPORT THROUGH INTERACTION WITH T-SNARES HOMOLOG 1A"/>
    <property type="match status" value="1"/>
</dbReference>
<dbReference type="AlphaFoldDB" id="A0A061RQN3"/>
<dbReference type="GO" id="GO:0031902">
    <property type="term" value="C:late endosome membrane"/>
    <property type="evidence" value="ECO:0007669"/>
    <property type="project" value="TreeGrafter"/>
</dbReference>
<organism evidence="9">
    <name type="scientific">Tetraselmis sp. GSL018</name>
    <dbReference type="NCBI Taxonomy" id="582737"/>
    <lineage>
        <taxon>Eukaryota</taxon>
        <taxon>Viridiplantae</taxon>
        <taxon>Chlorophyta</taxon>
        <taxon>core chlorophytes</taxon>
        <taxon>Chlorodendrophyceae</taxon>
        <taxon>Chlorodendrales</taxon>
        <taxon>Chlorodendraceae</taxon>
        <taxon>Tetraselmis</taxon>
    </lineage>
</organism>
<sequence length="218" mass="24513">MNNLLASYDSQLQSLISTIESKLRDGKYSETGLDLSNAESVLRRMELEVRSLGEEPCEAVQKVRYYKNLLLRQRADLNSVLTALNDPCACVSRDGLESCNRASETTFQRERLLSNTDKLRQTSTLIEQGRQTLLQTEELGTGVLRSLQEQRHAITRAQDSLRQTDSSLGQARKVVNSVCENITVKSVRKAVTAPSFRLPFGILDMRRLQLLETGSYDA</sequence>
<dbReference type="GO" id="GO:0015031">
    <property type="term" value="P:protein transport"/>
    <property type="evidence" value="ECO:0007669"/>
    <property type="project" value="UniProtKB-KW"/>
</dbReference>
<keyword evidence="4" id="KW-0812">Transmembrane</keyword>
<dbReference type="GO" id="GO:0005789">
    <property type="term" value="C:endoplasmic reticulum membrane"/>
    <property type="evidence" value="ECO:0007669"/>
    <property type="project" value="TreeGrafter"/>
</dbReference>
<dbReference type="Gene3D" id="1.20.5.110">
    <property type="match status" value="1"/>
</dbReference>
<keyword evidence="8" id="KW-0472">Membrane</keyword>
<evidence type="ECO:0000256" key="4">
    <source>
        <dbReference type="ARBA" id="ARBA00022692"/>
    </source>
</evidence>
<name>A0A061RQN3_9CHLO</name>
<dbReference type="GO" id="GO:0012507">
    <property type="term" value="C:ER to Golgi transport vesicle membrane"/>
    <property type="evidence" value="ECO:0007669"/>
    <property type="project" value="TreeGrafter"/>
</dbReference>
<proteinExistence type="inferred from homology"/>
<evidence type="ECO:0000256" key="2">
    <source>
        <dbReference type="ARBA" id="ARBA00006108"/>
    </source>
</evidence>
<keyword evidence="6" id="KW-1133">Transmembrane helix</keyword>
<evidence type="ECO:0000256" key="1">
    <source>
        <dbReference type="ARBA" id="ARBA00004211"/>
    </source>
</evidence>
<dbReference type="FunFam" id="1.20.5.110:FF:000002">
    <property type="entry name" value="Vesicle transport through interaction with t-SNAREsB"/>
    <property type="match status" value="1"/>
</dbReference>
<comment type="subcellular location">
    <subcellularLocation>
        <location evidence="1">Membrane</location>
        <topology evidence="1">Single-pass type IV membrane protein</topology>
    </subcellularLocation>
</comment>
<dbReference type="CDD" id="cd15862">
    <property type="entry name" value="SNARE_Vti1"/>
    <property type="match status" value="1"/>
</dbReference>
<gene>
    <name evidence="10" type="ORF">TSPGSL018_16036</name>
    <name evidence="9" type="ORF">TSPGSL018_26437</name>
</gene>
<dbReference type="GO" id="GO:0005794">
    <property type="term" value="C:Golgi apparatus"/>
    <property type="evidence" value="ECO:0007669"/>
    <property type="project" value="TreeGrafter"/>
</dbReference>
<evidence type="ECO:0000256" key="8">
    <source>
        <dbReference type="ARBA" id="ARBA00023136"/>
    </source>
</evidence>
<evidence type="ECO:0000313" key="9">
    <source>
        <dbReference type="EMBL" id="JAC74263.1"/>
    </source>
</evidence>
<evidence type="ECO:0000256" key="5">
    <source>
        <dbReference type="ARBA" id="ARBA00022927"/>
    </source>
</evidence>
<comment type="similarity">
    <text evidence="2">Belongs to the VTI1 family.</text>
</comment>
<dbReference type="GO" id="GO:0005484">
    <property type="term" value="F:SNAP receptor activity"/>
    <property type="evidence" value="ECO:0007669"/>
    <property type="project" value="TreeGrafter"/>
</dbReference>
<keyword evidence="3" id="KW-0813">Transport</keyword>
<evidence type="ECO:0000256" key="6">
    <source>
        <dbReference type="ARBA" id="ARBA00022989"/>
    </source>
</evidence>
<keyword evidence="5" id="KW-0653">Protein transport</keyword>